<reference evidence="1 2" key="1">
    <citation type="submission" date="2018-08" db="EMBL/GenBank/DDBJ databases">
        <title>Genome and evolution of the arbuscular mycorrhizal fungus Diversispora epigaea (formerly Glomus versiforme) and its bacterial endosymbionts.</title>
        <authorList>
            <person name="Sun X."/>
            <person name="Fei Z."/>
            <person name="Harrison M."/>
        </authorList>
    </citation>
    <scope>NUCLEOTIDE SEQUENCE [LARGE SCALE GENOMIC DNA]</scope>
    <source>
        <strain evidence="1 2">IT104</strain>
    </source>
</reference>
<keyword evidence="2" id="KW-1185">Reference proteome</keyword>
<protein>
    <submittedName>
        <fullName evidence="1">Uncharacterized protein</fullName>
    </submittedName>
</protein>
<organism evidence="1 2">
    <name type="scientific">Diversispora epigaea</name>
    <dbReference type="NCBI Taxonomy" id="1348612"/>
    <lineage>
        <taxon>Eukaryota</taxon>
        <taxon>Fungi</taxon>
        <taxon>Fungi incertae sedis</taxon>
        <taxon>Mucoromycota</taxon>
        <taxon>Glomeromycotina</taxon>
        <taxon>Glomeromycetes</taxon>
        <taxon>Diversisporales</taxon>
        <taxon>Diversisporaceae</taxon>
        <taxon>Diversispora</taxon>
    </lineage>
</organism>
<evidence type="ECO:0000313" key="2">
    <source>
        <dbReference type="Proteomes" id="UP000266861"/>
    </source>
</evidence>
<evidence type="ECO:0000313" key="1">
    <source>
        <dbReference type="EMBL" id="RHZ77508.1"/>
    </source>
</evidence>
<dbReference type="AlphaFoldDB" id="A0A397IT88"/>
<name>A0A397IT88_9GLOM</name>
<proteinExistence type="predicted"/>
<dbReference type="EMBL" id="PQFF01000167">
    <property type="protein sequence ID" value="RHZ77508.1"/>
    <property type="molecule type" value="Genomic_DNA"/>
</dbReference>
<dbReference type="Proteomes" id="UP000266861">
    <property type="component" value="Unassembled WGS sequence"/>
</dbReference>
<accession>A0A397IT88</accession>
<gene>
    <name evidence="1" type="ORF">Glove_177g74</name>
</gene>
<sequence length="96" mass="11317">MKCVCVKCFENDEFENNKNNECENAEQLDPDPRKNISQYMFIAEYFEGVSHTKTTINDNKNNKNCLSITQIQLHFQLILLTQLTELRLQQLQETMV</sequence>
<comment type="caution">
    <text evidence="1">The sequence shown here is derived from an EMBL/GenBank/DDBJ whole genome shotgun (WGS) entry which is preliminary data.</text>
</comment>